<keyword evidence="3" id="KW-1185">Reference proteome</keyword>
<proteinExistence type="predicted"/>
<organism evidence="2 3">
    <name type="scientific">Zingiber officinale</name>
    <name type="common">Ginger</name>
    <name type="synonym">Amomum zingiber</name>
    <dbReference type="NCBI Taxonomy" id="94328"/>
    <lineage>
        <taxon>Eukaryota</taxon>
        <taxon>Viridiplantae</taxon>
        <taxon>Streptophyta</taxon>
        <taxon>Embryophyta</taxon>
        <taxon>Tracheophyta</taxon>
        <taxon>Spermatophyta</taxon>
        <taxon>Magnoliopsida</taxon>
        <taxon>Liliopsida</taxon>
        <taxon>Zingiberales</taxon>
        <taxon>Zingiberaceae</taxon>
        <taxon>Zingiber</taxon>
    </lineage>
</organism>
<sequence length="108" mass="12209">MIVFPLLRGQADFHPDLLIFGTNSFYTFTLNLTIFLLVVKTTALSMNVDGVIKDGILITFSWSVILDTITPINLIRYDVTFLSVSYYNKGPRGLFFHHIHPPLGFPCS</sequence>
<keyword evidence="1" id="KW-0472">Membrane</keyword>
<dbReference type="AlphaFoldDB" id="A0A8J5C3J4"/>
<accession>A0A8J5C3J4</accession>
<dbReference type="EMBL" id="JACMSC010000204">
    <property type="protein sequence ID" value="KAG6466070.1"/>
    <property type="molecule type" value="Genomic_DNA"/>
</dbReference>
<dbReference type="Proteomes" id="UP000734854">
    <property type="component" value="Unassembled WGS sequence"/>
</dbReference>
<keyword evidence="1" id="KW-1133">Transmembrane helix</keyword>
<gene>
    <name evidence="2" type="ORF">ZIOFF_076142</name>
</gene>
<comment type="caution">
    <text evidence="2">The sequence shown here is derived from an EMBL/GenBank/DDBJ whole genome shotgun (WGS) entry which is preliminary data.</text>
</comment>
<keyword evidence="1" id="KW-0812">Transmembrane</keyword>
<name>A0A8J5C3J4_ZINOF</name>
<evidence type="ECO:0000256" key="1">
    <source>
        <dbReference type="SAM" id="Phobius"/>
    </source>
</evidence>
<reference evidence="2 3" key="1">
    <citation type="submission" date="2020-08" db="EMBL/GenBank/DDBJ databases">
        <title>Plant Genome Project.</title>
        <authorList>
            <person name="Zhang R.-G."/>
        </authorList>
    </citation>
    <scope>NUCLEOTIDE SEQUENCE [LARGE SCALE GENOMIC DNA]</scope>
    <source>
        <tissue evidence="2">Rhizome</tissue>
    </source>
</reference>
<feature type="transmembrane region" description="Helical" evidence="1">
    <location>
        <begin position="17"/>
        <end position="39"/>
    </location>
</feature>
<protein>
    <submittedName>
        <fullName evidence="2">Uncharacterized protein</fullName>
    </submittedName>
</protein>
<evidence type="ECO:0000313" key="3">
    <source>
        <dbReference type="Proteomes" id="UP000734854"/>
    </source>
</evidence>
<evidence type="ECO:0000313" key="2">
    <source>
        <dbReference type="EMBL" id="KAG6466070.1"/>
    </source>
</evidence>